<dbReference type="AlphaFoldDB" id="A0A1H5SLS5"/>
<dbReference type="OrthoDB" id="3034917at2"/>
<keyword evidence="3" id="KW-1185">Reference proteome</keyword>
<feature type="transmembrane region" description="Helical" evidence="1">
    <location>
        <begin position="6"/>
        <end position="24"/>
    </location>
</feature>
<dbReference type="RefSeq" id="WP_159945767.1">
    <property type="nucleotide sequence ID" value="NZ_FNUK01000003.1"/>
</dbReference>
<dbReference type="Pfam" id="PF14276">
    <property type="entry name" value="DUF4363"/>
    <property type="match status" value="1"/>
</dbReference>
<reference evidence="3" key="1">
    <citation type="submission" date="2016-10" db="EMBL/GenBank/DDBJ databases">
        <authorList>
            <person name="Varghese N."/>
            <person name="Submissions S."/>
        </authorList>
    </citation>
    <scope>NUCLEOTIDE SEQUENCE [LARGE SCALE GENOMIC DNA]</scope>
    <source>
        <strain evidence="3">DSM 5463</strain>
    </source>
</reference>
<dbReference type="EMBL" id="FNUK01000003">
    <property type="protein sequence ID" value="SEF51384.1"/>
    <property type="molecule type" value="Genomic_DNA"/>
</dbReference>
<organism evidence="2 3">
    <name type="scientific">Caloramator fervidus</name>
    <dbReference type="NCBI Taxonomy" id="29344"/>
    <lineage>
        <taxon>Bacteria</taxon>
        <taxon>Bacillati</taxon>
        <taxon>Bacillota</taxon>
        <taxon>Clostridia</taxon>
        <taxon>Eubacteriales</taxon>
        <taxon>Clostridiaceae</taxon>
        <taxon>Caloramator</taxon>
    </lineage>
</organism>
<name>A0A1H5SLS5_9CLOT</name>
<keyword evidence="1" id="KW-1133">Transmembrane helix</keyword>
<proteinExistence type="predicted"/>
<evidence type="ECO:0000256" key="1">
    <source>
        <dbReference type="SAM" id="Phobius"/>
    </source>
</evidence>
<dbReference type="Proteomes" id="UP000242850">
    <property type="component" value="Unassembled WGS sequence"/>
</dbReference>
<evidence type="ECO:0000313" key="3">
    <source>
        <dbReference type="Proteomes" id="UP000242850"/>
    </source>
</evidence>
<keyword evidence="1" id="KW-0812">Transmembrane</keyword>
<evidence type="ECO:0000313" key="2">
    <source>
        <dbReference type="EMBL" id="SEF51384.1"/>
    </source>
</evidence>
<gene>
    <name evidence="2" type="ORF">SAMN05660865_00401</name>
</gene>
<dbReference type="InterPro" id="IPR025373">
    <property type="entry name" value="DUF4363"/>
</dbReference>
<evidence type="ECO:0008006" key="4">
    <source>
        <dbReference type="Google" id="ProtNLM"/>
    </source>
</evidence>
<protein>
    <recommendedName>
        <fullName evidence="4">DUF4363 domain-containing protein</fullName>
    </recommendedName>
</protein>
<accession>A0A1H5SLS5</accession>
<sequence>MNSGKLVLVINFLTLILIILTGIFEINLFEKDTKIFVENLTKTKKAVESTNWQDAYENIKELNKNWESKKQMWAVFINHNEIDNITMYLRQSMEFIKHQDKTQAMASLAILEHYLIHISEIEKLKIENII</sequence>
<keyword evidence="1" id="KW-0472">Membrane</keyword>